<dbReference type="GO" id="GO:0016887">
    <property type="term" value="F:ATP hydrolysis activity"/>
    <property type="evidence" value="ECO:0007669"/>
    <property type="project" value="InterPro"/>
</dbReference>
<dbReference type="GO" id="GO:0055085">
    <property type="term" value="P:transmembrane transport"/>
    <property type="evidence" value="ECO:0007669"/>
    <property type="project" value="InterPro"/>
</dbReference>
<dbReference type="Pfam" id="PF00005">
    <property type="entry name" value="ABC_tran"/>
    <property type="match status" value="1"/>
</dbReference>
<reference evidence="5 6" key="1">
    <citation type="journal article" date="2010" name="Nature">
        <title>Metabolic streamlining in an open-ocean nitrogen-fixing cyanobacterium.</title>
        <authorList>
            <person name="Tripp H.J."/>
            <person name="Bench S.R."/>
            <person name="Turk K.A."/>
            <person name="Foster R.A."/>
            <person name="Desany B.A."/>
            <person name="Niazi F."/>
            <person name="Affourtit J.P."/>
            <person name="Zehr J.P."/>
        </authorList>
    </citation>
    <scope>NUCLEOTIDE SEQUENCE [LARGE SCALE GENOMIC DNA]</scope>
    <source>
        <strain evidence="6">ALOHA</strain>
    </source>
</reference>
<dbReference type="SUPFAM" id="SSF52540">
    <property type="entry name" value="P-loop containing nucleoside triphosphate hydrolases"/>
    <property type="match status" value="1"/>
</dbReference>
<accession>D3EQ65</accession>
<dbReference type="STRING" id="1453429.UCYN_09340"/>
<dbReference type="Proteomes" id="UP000001405">
    <property type="component" value="Chromosome"/>
</dbReference>
<evidence type="ECO:0000256" key="2">
    <source>
        <dbReference type="ARBA" id="ARBA00022741"/>
    </source>
</evidence>
<dbReference type="InterPro" id="IPR003593">
    <property type="entry name" value="AAA+_ATPase"/>
</dbReference>
<dbReference type="PATRIC" id="fig|713887.8.peg.870"/>
<organism evidence="6">
    <name type="scientific">Atelocyanobacterium thalassa (isolate ALOHA)</name>
    <dbReference type="NCBI Taxonomy" id="1453429"/>
    <lineage>
        <taxon>Bacteria</taxon>
        <taxon>Bacillati</taxon>
        <taxon>Cyanobacteriota</taxon>
        <taxon>Cyanophyceae</taxon>
        <taxon>Oscillatoriophycideae</taxon>
        <taxon>Chroococcales</taxon>
        <taxon>Aphanothecaceae</taxon>
        <taxon>Candidatus Atelocyanobacterium</taxon>
        <taxon>Candidatus Atelocyanobacterium thalassae</taxon>
    </lineage>
</organism>
<dbReference type="PANTHER" id="PTHR45772:SF10">
    <property type="entry name" value="LIPOPOLYSACCHARIDE EXPORT SYSTEM ATP-BINDING PROTEIN LPTB"/>
    <property type="match status" value="1"/>
</dbReference>
<protein>
    <submittedName>
        <fullName evidence="5">ABC-type (Unclassified) transport system, ATPase component</fullName>
    </submittedName>
</protein>
<keyword evidence="2" id="KW-0547">Nucleotide-binding</keyword>
<dbReference type="PROSITE" id="PS50893">
    <property type="entry name" value="ABC_TRANSPORTER_2"/>
    <property type="match status" value="1"/>
</dbReference>
<dbReference type="InterPro" id="IPR027417">
    <property type="entry name" value="P-loop_NTPase"/>
</dbReference>
<dbReference type="CDD" id="cd03218">
    <property type="entry name" value="ABC_YhbG"/>
    <property type="match status" value="1"/>
</dbReference>
<dbReference type="AlphaFoldDB" id="D3EQ65"/>
<dbReference type="PANTHER" id="PTHR45772">
    <property type="entry name" value="CONSERVED COMPONENT OF ABC TRANSPORTER FOR NATURAL AMINO ACIDS-RELATED"/>
    <property type="match status" value="1"/>
</dbReference>
<gene>
    <name evidence="5" type="ordered locus">UCYN_09340</name>
</gene>
<dbReference type="InterPro" id="IPR030921">
    <property type="entry name" value="LPS_export_LptB"/>
</dbReference>
<dbReference type="GO" id="GO:0005524">
    <property type="term" value="F:ATP binding"/>
    <property type="evidence" value="ECO:0007669"/>
    <property type="project" value="UniProtKB-KW"/>
</dbReference>
<dbReference type="InterPro" id="IPR051120">
    <property type="entry name" value="ABC_AA/LPS_Transport"/>
</dbReference>
<dbReference type="NCBIfam" id="TIGR04406">
    <property type="entry name" value="LPS_export_lptB"/>
    <property type="match status" value="1"/>
</dbReference>
<dbReference type="Gene3D" id="3.40.50.300">
    <property type="entry name" value="P-loop containing nucleotide triphosphate hydrolases"/>
    <property type="match status" value="1"/>
</dbReference>
<evidence type="ECO:0000313" key="5">
    <source>
        <dbReference type="EMBL" id="ADB95615.1"/>
    </source>
</evidence>
<dbReference type="InterPro" id="IPR003439">
    <property type="entry name" value="ABC_transporter-like_ATP-bd"/>
</dbReference>
<dbReference type="SMART" id="SM00382">
    <property type="entry name" value="AAA"/>
    <property type="match status" value="1"/>
</dbReference>
<dbReference type="EMBL" id="CP001842">
    <property type="protein sequence ID" value="ADB95615.1"/>
    <property type="molecule type" value="Genomic_DNA"/>
</dbReference>
<dbReference type="RefSeq" id="WP_012954302.1">
    <property type="nucleotide sequence ID" value="NC_013771.1"/>
</dbReference>
<evidence type="ECO:0000313" key="6">
    <source>
        <dbReference type="Proteomes" id="UP000001405"/>
    </source>
</evidence>
<sequence>MTLILENIHKTYGKRNIVNRVNIRVAPGEIVGLLGPNGAGKTTTFYIATGLIKPDKGKVWLYQQEVTSLPLHKRARLGIGYMTQQPSIFRYLTVQENIQVALEQTNITFKQRTQRLHGLLKEFRLEKIAHTKGSQISGGERRRTELARSLAMGKKGPDFLLLDEPFAGVDPIAVSEIQAMIAQLQERQMGILITDHNVRETLAITNRAYIMRDGEILAAGSAEELYSNSLVRQYYLGENFQI</sequence>
<dbReference type="GO" id="GO:0043190">
    <property type="term" value="C:ATP-binding cassette (ABC) transporter complex"/>
    <property type="evidence" value="ECO:0007669"/>
    <property type="project" value="InterPro"/>
</dbReference>
<keyword evidence="6" id="KW-1185">Reference proteome</keyword>
<keyword evidence="1" id="KW-0813">Transport</keyword>
<evidence type="ECO:0000256" key="3">
    <source>
        <dbReference type="ARBA" id="ARBA00022840"/>
    </source>
</evidence>
<dbReference type="HOGENOM" id="CLU_000604_1_2_3"/>
<evidence type="ECO:0000259" key="4">
    <source>
        <dbReference type="PROSITE" id="PS50893"/>
    </source>
</evidence>
<proteinExistence type="predicted"/>
<name>D3EQ65_ATETH</name>
<evidence type="ECO:0000256" key="1">
    <source>
        <dbReference type="ARBA" id="ARBA00022448"/>
    </source>
</evidence>
<feature type="domain" description="ABC transporter" evidence="4">
    <location>
        <begin position="3"/>
        <end position="238"/>
    </location>
</feature>
<dbReference type="OrthoDB" id="9804819at2"/>
<keyword evidence="3" id="KW-0067">ATP-binding</keyword>
<dbReference type="KEGG" id="cyu:UCYN_09340"/>